<comment type="subcellular location">
    <subcellularLocation>
        <location evidence="1">Membrane</location>
        <topology evidence="1">Multi-pass membrane protein</topology>
    </subcellularLocation>
</comment>
<keyword evidence="3 12" id="KW-0813">Transport</keyword>
<dbReference type="Proteomes" id="UP000504606">
    <property type="component" value="Unplaced"/>
</dbReference>
<keyword evidence="13" id="KW-1185">Reference proteome</keyword>
<dbReference type="AlphaFoldDB" id="A0A9C6X1C6"/>
<evidence type="ECO:0000256" key="6">
    <source>
        <dbReference type="ARBA" id="ARBA00022989"/>
    </source>
</evidence>
<evidence type="ECO:0000256" key="10">
    <source>
        <dbReference type="ARBA" id="ARBA00023201"/>
    </source>
</evidence>
<dbReference type="GO" id="GO:0005886">
    <property type="term" value="C:plasma membrane"/>
    <property type="evidence" value="ECO:0007669"/>
    <property type="project" value="TreeGrafter"/>
</dbReference>
<name>A0A9C6X1C6_FRAOC</name>
<dbReference type="KEGG" id="foc:127750256"/>
<dbReference type="Pfam" id="PF00858">
    <property type="entry name" value="ASC"/>
    <property type="match status" value="1"/>
</dbReference>
<protein>
    <submittedName>
        <fullName evidence="14">Pickpocket protein 28-like</fullName>
    </submittedName>
</protein>
<keyword evidence="11 12" id="KW-0407">Ion channel</keyword>
<evidence type="ECO:0000256" key="5">
    <source>
        <dbReference type="ARBA" id="ARBA00022692"/>
    </source>
</evidence>
<gene>
    <name evidence="14" type="primary">LOC127750256</name>
</gene>
<dbReference type="InterPro" id="IPR001873">
    <property type="entry name" value="ENaC"/>
</dbReference>
<dbReference type="PANTHER" id="PTHR11690">
    <property type="entry name" value="AMILORIDE-SENSITIVE SODIUM CHANNEL-RELATED"/>
    <property type="match status" value="1"/>
</dbReference>
<evidence type="ECO:0000256" key="9">
    <source>
        <dbReference type="ARBA" id="ARBA00023136"/>
    </source>
</evidence>
<comment type="similarity">
    <text evidence="2 12">Belongs to the amiloride-sensitive sodium channel (TC 1.A.6) family.</text>
</comment>
<keyword evidence="4 12" id="KW-0894">Sodium channel</keyword>
<keyword evidence="8 12" id="KW-0406">Ion transport</keyword>
<dbReference type="OrthoDB" id="6021021at2759"/>
<dbReference type="GeneID" id="127750256"/>
<evidence type="ECO:0000256" key="11">
    <source>
        <dbReference type="ARBA" id="ARBA00023303"/>
    </source>
</evidence>
<evidence type="ECO:0000256" key="2">
    <source>
        <dbReference type="ARBA" id="ARBA00007193"/>
    </source>
</evidence>
<accession>A0A9C6X1C6</accession>
<evidence type="ECO:0000256" key="7">
    <source>
        <dbReference type="ARBA" id="ARBA00023053"/>
    </source>
</evidence>
<evidence type="ECO:0000256" key="1">
    <source>
        <dbReference type="ARBA" id="ARBA00004141"/>
    </source>
</evidence>
<evidence type="ECO:0000256" key="8">
    <source>
        <dbReference type="ARBA" id="ARBA00023065"/>
    </source>
</evidence>
<keyword evidence="6" id="KW-1133">Transmembrane helix</keyword>
<dbReference type="RefSeq" id="XP_052127325.1">
    <property type="nucleotide sequence ID" value="XM_052271365.1"/>
</dbReference>
<evidence type="ECO:0000256" key="3">
    <source>
        <dbReference type="ARBA" id="ARBA00022448"/>
    </source>
</evidence>
<keyword evidence="7" id="KW-0915">Sodium</keyword>
<proteinExistence type="inferred from homology"/>
<sequence>MTCCWRFCRRVPLSPRVVVSNSLEKCSRLRRVAIAFKLNWKEYSRNSVLRYLVEERRPPAEKAFWSLCLTLTLALCMYQMGNLYDQWKSNSVILLTSTSRMPLHELPFPAVSICPSAKTNYTLLNYTEMEQLTSKKDSKSLSKDERLKLSVLSVLCDIDILPEKFNMPTNEEFFNFLKSVVPHMQGTTKWVWFGGDDDNCPPPVPVLSNVGVCYTYNLLPAERRYRLKMSVGYTSLLLA</sequence>
<dbReference type="GO" id="GO:0015280">
    <property type="term" value="F:ligand-gated sodium channel activity"/>
    <property type="evidence" value="ECO:0007669"/>
    <property type="project" value="TreeGrafter"/>
</dbReference>
<evidence type="ECO:0000256" key="4">
    <source>
        <dbReference type="ARBA" id="ARBA00022461"/>
    </source>
</evidence>
<organism evidence="13 14">
    <name type="scientific">Frankliniella occidentalis</name>
    <name type="common">Western flower thrips</name>
    <name type="synonym">Euthrips occidentalis</name>
    <dbReference type="NCBI Taxonomy" id="133901"/>
    <lineage>
        <taxon>Eukaryota</taxon>
        <taxon>Metazoa</taxon>
        <taxon>Ecdysozoa</taxon>
        <taxon>Arthropoda</taxon>
        <taxon>Hexapoda</taxon>
        <taxon>Insecta</taxon>
        <taxon>Pterygota</taxon>
        <taxon>Neoptera</taxon>
        <taxon>Paraneoptera</taxon>
        <taxon>Thysanoptera</taxon>
        <taxon>Terebrantia</taxon>
        <taxon>Thripoidea</taxon>
        <taxon>Thripidae</taxon>
        <taxon>Frankliniella</taxon>
    </lineage>
</organism>
<evidence type="ECO:0000256" key="12">
    <source>
        <dbReference type="RuleBase" id="RU000679"/>
    </source>
</evidence>
<evidence type="ECO:0000313" key="14">
    <source>
        <dbReference type="RefSeq" id="XP_052127325.1"/>
    </source>
</evidence>
<keyword evidence="10 12" id="KW-0739">Sodium transport</keyword>
<keyword evidence="9" id="KW-0472">Membrane</keyword>
<reference evidence="14" key="1">
    <citation type="submission" date="2025-08" db="UniProtKB">
        <authorList>
            <consortium name="RefSeq"/>
        </authorList>
    </citation>
    <scope>IDENTIFICATION</scope>
    <source>
        <tissue evidence="14">Whole organism</tissue>
    </source>
</reference>
<evidence type="ECO:0000313" key="13">
    <source>
        <dbReference type="Proteomes" id="UP000504606"/>
    </source>
</evidence>
<keyword evidence="5 12" id="KW-0812">Transmembrane</keyword>
<dbReference type="PANTHER" id="PTHR11690:SF288">
    <property type="entry name" value="AMILORIDE-SENSITIVE NA+ CHANNEL-RELATED"/>
    <property type="match status" value="1"/>
</dbReference>